<keyword evidence="3" id="KW-0472">Membrane</keyword>
<evidence type="ECO:0000313" key="5">
    <source>
        <dbReference type="EMBL" id="CAI9304444.1"/>
    </source>
</evidence>
<feature type="repeat" description="TPR" evidence="1">
    <location>
        <begin position="128"/>
        <end position="161"/>
    </location>
</feature>
<dbReference type="PROSITE" id="PS50005">
    <property type="entry name" value="TPR"/>
    <property type="match status" value="1"/>
</dbReference>
<dbReference type="Gene3D" id="1.25.40.10">
    <property type="entry name" value="Tetratricopeptide repeat domain"/>
    <property type="match status" value="1"/>
</dbReference>
<gene>
    <name evidence="5" type="ORF">LSALG_LOCUS42816</name>
</gene>
<keyword evidence="6" id="KW-1185">Reference proteome</keyword>
<evidence type="ECO:0000259" key="4">
    <source>
        <dbReference type="Pfam" id="PF13877"/>
    </source>
</evidence>
<keyword evidence="3" id="KW-1133">Transmembrane helix</keyword>
<feature type="region of interest" description="Disordered" evidence="2">
    <location>
        <begin position="257"/>
        <end position="283"/>
    </location>
</feature>
<dbReference type="Pfam" id="PF00515">
    <property type="entry name" value="TPR_1"/>
    <property type="match status" value="2"/>
</dbReference>
<dbReference type="PANTHER" id="PTHR47329">
    <property type="entry name" value="OS05G0129900 PROTEIN"/>
    <property type="match status" value="1"/>
</dbReference>
<protein>
    <recommendedName>
        <fullName evidence="4">RNA-polymerase II-associated protein 3-like C-terminal domain-containing protein</fullName>
    </recommendedName>
</protein>
<evidence type="ECO:0000313" key="6">
    <source>
        <dbReference type="Proteomes" id="UP001177003"/>
    </source>
</evidence>
<feature type="region of interest" description="Disordered" evidence="2">
    <location>
        <begin position="36"/>
        <end position="102"/>
    </location>
</feature>
<name>A0AA36A5Q0_LACSI</name>
<dbReference type="Proteomes" id="UP001177003">
    <property type="component" value="Chromosome 9"/>
</dbReference>
<feature type="domain" description="RNA-polymerase II-associated protein 3-like C-terminal" evidence="4">
    <location>
        <begin position="327"/>
        <end position="416"/>
    </location>
</feature>
<dbReference type="EMBL" id="OX465085">
    <property type="protein sequence ID" value="CAI9304444.1"/>
    <property type="molecule type" value="Genomic_DNA"/>
</dbReference>
<feature type="compositionally biased region" description="Polar residues" evidence="2">
    <location>
        <begin position="55"/>
        <end position="65"/>
    </location>
</feature>
<dbReference type="InterPro" id="IPR019734">
    <property type="entry name" value="TPR_rpt"/>
</dbReference>
<organism evidence="5 6">
    <name type="scientific">Lactuca saligna</name>
    <name type="common">Willowleaf lettuce</name>
    <dbReference type="NCBI Taxonomy" id="75948"/>
    <lineage>
        <taxon>Eukaryota</taxon>
        <taxon>Viridiplantae</taxon>
        <taxon>Streptophyta</taxon>
        <taxon>Embryophyta</taxon>
        <taxon>Tracheophyta</taxon>
        <taxon>Spermatophyta</taxon>
        <taxon>Magnoliopsida</taxon>
        <taxon>eudicotyledons</taxon>
        <taxon>Gunneridae</taxon>
        <taxon>Pentapetalae</taxon>
        <taxon>asterids</taxon>
        <taxon>campanulids</taxon>
        <taxon>Asterales</taxon>
        <taxon>Asteraceae</taxon>
        <taxon>Cichorioideae</taxon>
        <taxon>Cichorieae</taxon>
        <taxon>Lactucinae</taxon>
        <taxon>Lactuca</taxon>
    </lineage>
</organism>
<dbReference type="Pfam" id="PF13877">
    <property type="entry name" value="RPAP3_C"/>
    <property type="match status" value="1"/>
</dbReference>
<dbReference type="SMART" id="SM00028">
    <property type="entry name" value="TPR"/>
    <property type="match status" value="3"/>
</dbReference>
<feature type="compositionally biased region" description="Basic and acidic residues" evidence="2">
    <location>
        <begin position="36"/>
        <end position="47"/>
    </location>
</feature>
<evidence type="ECO:0000256" key="3">
    <source>
        <dbReference type="SAM" id="Phobius"/>
    </source>
</evidence>
<evidence type="ECO:0000256" key="1">
    <source>
        <dbReference type="PROSITE-ProRule" id="PRU00339"/>
    </source>
</evidence>
<dbReference type="SUPFAM" id="SSF48452">
    <property type="entry name" value="TPR-like"/>
    <property type="match status" value="1"/>
</dbReference>
<reference evidence="5" key="1">
    <citation type="submission" date="2023-04" db="EMBL/GenBank/DDBJ databases">
        <authorList>
            <person name="Vijverberg K."/>
            <person name="Xiong W."/>
            <person name="Schranz E."/>
        </authorList>
    </citation>
    <scope>NUCLEOTIDE SEQUENCE</scope>
</reference>
<dbReference type="InterPro" id="IPR011990">
    <property type="entry name" value="TPR-like_helical_dom_sf"/>
</dbReference>
<dbReference type="PANTHER" id="PTHR47329:SF1">
    <property type="entry name" value="OS05G0129900 PROTEIN"/>
    <property type="match status" value="1"/>
</dbReference>
<dbReference type="AlphaFoldDB" id="A0AA36A5Q0"/>
<proteinExistence type="predicted"/>
<dbReference type="InterPro" id="IPR025986">
    <property type="entry name" value="RPAP3-like_C"/>
</dbReference>
<keyword evidence="3" id="KW-0812">Transmembrane</keyword>
<feature type="compositionally biased region" description="Polar residues" evidence="2">
    <location>
        <begin position="268"/>
        <end position="283"/>
    </location>
</feature>
<sequence length="516" mass="58838">MARVPSKHDRDNPLDFEGFLNNLQDWELSLKDKDKKLKSQSDVEKMEPLNLKNAFGNSSNLGTNGRSRESKEPGSGSLKKIGVDKRQTGKSTSVNNPSTTRGEDYLKKYKDVSSISSGFIKDDSSIDANSEKELGNEYFKQRKYKEAIDCYSRSLALSPTAVAYANRAMAYIKLKRFQEAEVDCTEALNLDDRYIKAYSRRSTARKELGKYKDSKEDADFALRLEPNNQEIKKQYADAKSLYDKELLKKVSATVKASTEGLQKDEKSNNGQQYTPKISETTRVSSTKTENIEINHNIGKKIIKESVQQLAARAASLATTEAAKTILPPTSAYQFEVSWRGFSGDRAHQFRLLQATDPVALPMIFKNAMSAPLLIDIIRCIATFFSDEVDLAIKYLENLPKVPRFNMIIMCLSPADKSDLERIWDEVFCNKEVVLEILQQLRPRYCHHQRCSLAPYQLVNFDHLLFVLSILIVLYFCFFVQLTYASLIYLCIPPASCSNRYCWLYKKWLELHLGLQK</sequence>
<keyword evidence="1" id="KW-0802">TPR repeat</keyword>
<feature type="transmembrane region" description="Helical" evidence="3">
    <location>
        <begin position="463"/>
        <end position="489"/>
    </location>
</feature>
<accession>A0AA36A5Q0</accession>
<evidence type="ECO:0000256" key="2">
    <source>
        <dbReference type="SAM" id="MobiDB-lite"/>
    </source>
</evidence>
<feature type="compositionally biased region" description="Polar residues" evidence="2">
    <location>
        <begin position="89"/>
        <end position="100"/>
    </location>
</feature>